<protein>
    <submittedName>
        <fullName evidence="2">HicB family protein</fullName>
    </submittedName>
</protein>
<reference evidence="2 3" key="1">
    <citation type="submission" date="2017-09" db="EMBL/GenBank/DDBJ databases">
        <title>Depth-based differentiation of microbial function through sediment-hosted aquifers and enrichment of novel symbionts in the deep terrestrial subsurface.</title>
        <authorList>
            <person name="Probst A.J."/>
            <person name="Ladd B."/>
            <person name="Jarett J.K."/>
            <person name="Geller-Mcgrath D.E."/>
            <person name="Sieber C.M."/>
            <person name="Emerson J.B."/>
            <person name="Anantharaman K."/>
            <person name="Thomas B.C."/>
            <person name="Malmstrom R."/>
            <person name="Stieglmeier M."/>
            <person name="Klingl A."/>
            <person name="Woyke T."/>
            <person name="Ryan C.M."/>
            <person name="Banfield J.F."/>
        </authorList>
    </citation>
    <scope>NUCLEOTIDE SEQUENCE [LARGE SCALE GENOMIC DNA]</scope>
    <source>
        <strain evidence="2">CG12_big_fil_rev_8_21_14_0_65_43_15</strain>
    </source>
</reference>
<dbReference type="Gene3D" id="3.30.160.250">
    <property type="match status" value="1"/>
</dbReference>
<evidence type="ECO:0000313" key="2">
    <source>
        <dbReference type="EMBL" id="PIW66916.1"/>
    </source>
</evidence>
<name>A0A2J0LQ81_9BACT</name>
<dbReference type="SUPFAM" id="SSF143100">
    <property type="entry name" value="TTHA1013/TTHA0281-like"/>
    <property type="match status" value="1"/>
</dbReference>
<dbReference type="EMBL" id="PFGP01000018">
    <property type="protein sequence ID" value="PIW66916.1"/>
    <property type="molecule type" value="Genomic_DNA"/>
</dbReference>
<dbReference type="Proteomes" id="UP000231267">
    <property type="component" value="Unassembled WGS sequence"/>
</dbReference>
<feature type="domain" description="HicB-like antitoxin of toxin-antitoxin system" evidence="1">
    <location>
        <begin position="5"/>
        <end position="65"/>
    </location>
</feature>
<sequence>MLRRFKIILEPESEGGFSVFVPALPGCATQGGTLEECLKNAKEAVELYIQSLIEDKISLPESDVLMEEIEVTV</sequence>
<evidence type="ECO:0000313" key="3">
    <source>
        <dbReference type="Proteomes" id="UP000231267"/>
    </source>
</evidence>
<organism evidence="2 3">
    <name type="scientific">Candidatus Taenaricola geysiri</name>
    <dbReference type="NCBI Taxonomy" id="1974752"/>
    <lineage>
        <taxon>Bacteria</taxon>
        <taxon>Pseudomonadati</taxon>
        <taxon>Candidatus Omnitrophota</taxon>
        <taxon>Candidatus Taenaricola</taxon>
    </lineage>
</organism>
<dbReference type="InterPro" id="IPR051404">
    <property type="entry name" value="TA_system_antitoxin"/>
</dbReference>
<dbReference type="PANTHER" id="PTHR34504">
    <property type="entry name" value="ANTITOXIN HICB"/>
    <property type="match status" value="1"/>
</dbReference>
<dbReference type="Pfam" id="PF15919">
    <property type="entry name" value="HicB_lk_antitox"/>
    <property type="match status" value="1"/>
</dbReference>
<dbReference type="InterPro" id="IPR031807">
    <property type="entry name" value="HicB-like"/>
</dbReference>
<accession>A0A2J0LQ81</accession>
<gene>
    <name evidence="2" type="ORF">COW11_00780</name>
</gene>
<dbReference type="AlphaFoldDB" id="A0A2J0LQ81"/>
<dbReference type="PANTHER" id="PTHR34504:SF2">
    <property type="entry name" value="UPF0150 PROTEIN SSL0259"/>
    <property type="match status" value="1"/>
</dbReference>
<evidence type="ECO:0000259" key="1">
    <source>
        <dbReference type="Pfam" id="PF15919"/>
    </source>
</evidence>
<dbReference type="InterPro" id="IPR035069">
    <property type="entry name" value="TTHA1013/TTHA0281-like"/>
</dbReference>
<comment type="caution">
    <text evidence="2">The sequence shown here is derived from an EMBL/GenBank/DDBJ whole genome shotgun (WGS) entry which is preliminary data.</text>
</comment>
<proteinExistence type="predicted"/>